<keyword evidence="1" id="KW-0472">Membrane</keyword>
<dbReference type="PANTHER" id="PTHR45816">
    <property type="entry name" value="MIR DOMAIN-CONTAINING PROTEIN"/>
    <property type="match status" value="1"/>
</dbReference>
<proteinExistence type="inferred from homology"/>
<accession>A0A060X6F2</accession>
<comment type="subunit">
    <text evidence="1">Homotetramer.</text>
</comment>
<dbReference type="STRING" id="8022.A0A060X6F2"/>
<sequence>MMDETLPFDLRASFCRLMLHTHVDRDPQELVTPVKFARLWTEIPTSITIKDYDSNMDDLRDNKKNKFANTMVFMEEYLNNVLNDDLPFADEEKNKLTYEVVSLARHLIYFGFYSFFELLRLTRTLLGIIDCIPNPSLHPVLQDDGSGKNMKRSIHGVGQMMSTMVLTRKQSMFGGPGRSVSIIEGPNRSKDSIGKQDITVMDTKLKILEILQFILNVRLDYRLSFLLSVFKKEFVDVYPMADADATTSMEQAATINLQHIGDQAEAMFGVG</sequence>
<evidence type="ECO:0000256" key="1">
    <source>
        <dbReference type="RuleBase" id="RU368044"/>
    </source>
</evidence>
<dbReference type="EMBL" id="FR905000">
    <property type="protein sequence ID" value="CDQ74792.1"/>
    <property type="molecule type" value="Genomic_DNA"/>
</dbReference>
<keyword evidence="1" id="KW-0813">Transport</keyword>
<gene>
    <name evidence="2" type="ORF">GSONMT00061578001</name>
</gene>
<reference evidence="2" key="2">
    <citation type="submission" date="2014-03" db="EMBL/GenBank/DDBJ databases">
        <authorList>
            <person name="Genoscope - CEA"/>
        </authorList>
    </citation>
    <scope>NUCLEOTIDE SEQUENCE</scope>
</reference>
<protein>
    <recommendedName>
        <fullName evidence="1">Inositol 1,4,5-trisphosphate receptor</fullName>
    </recommendedName>
</protein>
<comment type="similarity">
    <text evidence="1">Belongs to the InsP3 receptor family.</text>
</comment>
<keyword evidence="1" id="KW-0407">Ion channel</keyword>
<dbReference type="InterPro" id="IPR015925">
    <property type="entry name" value="Ryanodine_IP3_receptor"/>
</dbReference>
<keyword evidence="1" id="KW-0675">Receptor</keyword>
<comment type="function">
    <text evidence="1">Receptor for inositol 1,4,5-trisphosphate, a second messenger that mediates the release of intracellular calcium.</text>
</comment>
<reference evidence="2" key="1">
    <citation type="journal article" date="2014" name="Nat. Commun.">
        <title>The rainbow trout genome provides novel insights into evolution after whole-genome duplication in vertebrates.</title>
        <authorList>
            <person name="Berthelot C."/>
            <person name="Brunet F."/>
            <person name="Chalopin D."/>
            <person name="Juanchich A."/>
            <person name="Bernard M."/>
            <person name="Noel B."/>
            <person name="Bento P."/>
            <person name="Da Silva C."/>
            <person name="Labadie K."/>
            <person name="Alberti A."/>
            <person name="Aury J.M."/>
            <person name="Louis A."/>
            <person name="Dehais P."/>
            <person name="Bardou P."/>
            <person name="Montfort J."/>
            <person name="Klopp C."/>
            <person name="Cabau C."/>
            <person name="Gaspin C."/>
            <person name="Thorgaard G.H."/>
            <person name="Boussaha M."/>
            <person name="Quillet E."/>
            <person name="Guyomard R."/>
            <person name="Galiana D."/>
            <person name="Bobe J."/>
            <person name="Volff J.N."/>
            <person name="Genet C."/>
            <person name="Wincker P."/>
            <person name="Jaillon O."/>
            <person name="Roest Crollius H."/>
            <person name="Guiguen Y."/>
        </authorList>
    </citation>
    <scope>NUCLEOTIDE SEQUENCE [LARGE SCALE GENOMIC DNA]</scope>
</reference>
<dbReference type="PANTHER" id="PTHR45816:SF1">
    <property type="entry name" value="INOSITOL 1,4,5-TRISPHOSPHATE RECEPTOR"/>
    <property type="match status" value="1"/>
</dbReference>
<evidence type="ECO:0000313" key="2">
    <source>
        <dbReference type="EMBL" id="CDQ74792.1"/>
    </source>
</evidence>
<dbReference type="PRINTS" id="PR00779">
    <property type="entry name" value="INSP3RECEPTR"/>
</dbReference>
<keyword evidence="1" id="KW-0107">Calcium channel</keyword>
<keyword evidence="1" id="KW-1071">Ligand-gated ion channel</keyword>
<comment type="subcellular location">
    <subcellularLocation>
        <location evidence="1">Endoplasmic reticulum membrane</location>
        <topology evidence="1">Multi-pass membrane protein</topology>
    </subcellularLocation>
</comment>
<dbReference type="AlphaFoldDB" id="A0A060X6F2"/>
<keyword evidence="1" id="KW-0406">Ion transport</keyword>
<dbReference type="GO" id="GO:0005220">
    <property type="term" value="F:inositol 1,4,5-trisphosphate-gated calcium channel activity"/>
    <property type="evidence" value="ECO:0007669"/>
    <property type="project" value="UniProtKB-UniRule"/>
</dbReference>
<name>A0A060X6F2_ONCMY</name>
<dbReference type="PaxDb" id="8022-A0A060X6F2"/>
<organism evidence="2 3">
    <name type="scientific">Oncorhynchus mykiss</name>
    <name type="common">Rainbow trout</name>
    <name type="synonym">Salmo gairdneri</name>
    <dbReference type="NCBI Taxonomy" id="8022"/>
    <lineage>
        <taxon>Eukaryota</taxon>
        <taxon>Metazoa</taxon>
        <taxon>Chordata</taxon>
        <taxon>Craniata</taxon>
        <taxon>Vertebrata</taxon>
        <taxon>Euteleostomi</taxon>
        <taxon>Actinopterygii</taxon>
        <taxon>Neopterygii</taxon>
        <taxon>Teleostei</taxon>
        <taxon>Protacanthopterygii</taxon>
        <taxon>Salmoniformes</taxon>
        <taxon>Salmonidae</taxon>
        <taxon>Salmoninae</taxon>
        <taxon>Oncorhynchus</taxon>
    </lineage>
</organism>
<evidence type="ECO:0000313" key="3">
    <source>
        <dbReference type="Proteomes" id="UP000193380"/>
    </source>
</evidence>
<dbReference type="Proteomes" id="UP000193380">
    <property type="component" value="Unassembled WGS sequence"/>
</dbReference>
<comment type="domain">
    <text evidence="1">Composed of a large N-terminal cytoplasmic domain (CD) followed by a juxtamembrane domain (JD) and a transmembrane domain (TMD).</text>
</comment>
<dbReference type="GO" id="GO:0070679">
    <property type="term" value="F:inositol 1,4,5 trisphosphate binding"/>
    <property type="evidence" value="ECO:0007669"/>
    <property type="project" value="UniProtKB-UniRule"/>
</dbReference>
<keyword evidence="1" id="KW-0106">Calcium</keyword>
<dbReference type="InterPro" id="IPR000493">
    <property type="entry name" value="InsP3_rcpt"/>
</dbReference>
<dbReference type="GO" id="GO:0005789">
    <property type="term" value="C:endoplasmic reticulum membrane"/>
    <property type="evidence" value="ECO:0007669"/>
    <property type="project" value="UniProtKB-SubCell"/>
</dbReference>
<dbReference type="GO" id="GO:0051209">
    <property type="term" value="P:release of sequestered calcium ion into cytosol"/>
    <property type="evidence" value="ECO:0007669"/>
    <property type="project" value="UniProtKB-UniRule"/>
</dbReference>
<keyword evidence="1" id="KW-0109">Calcium transport</keyword>
<keyword evidence="1" id="KW-0256">Endoplasmic reticulum</keyword>